<dbReference type="GO" id="GO:0005886">
    <property type="term" value="C:plasma membrane"/>
    <property type="evidence" value="ECO:0007669"/>
    <property type="project" value="UniProtKB-SubCell"/>
</dbReference>
<keyword evidence="5" id="KW-0472">Membrane</keyword>
<name>A0A1J5I5G4_9BACT</name>
<evidence type="ECO:0000259" key="6">
    <source>
        <dbReference type="Pfam" id="PF00535"/>
    </source>
</evidence>
<sequence>MDPFFSIIIPTLNEEINLPILLESITKQTDRDYEVIICDSGSKDKTKINSQVYFNKLSSIQFIESKFRNVSMARNHGVSLAKGKYLIFFDADVEVGNDFIEKIKKYIDQYHLDMLTVWNRDKSNSIVGKLILGLLNWNMTLFQKIKPSANGPCMIIKKVVFDKIKGFDETIVFGEDFDLIQRAHKLKAKFAVFPIPILYVSIRRFQKEGLFFSLYKSIKAILYQLFIGPIRKPIFDYEMGGQYYKKN</sequence>
<dbReference type="Proteomes" id="UP000183758">
    <property type="component" value="Unassembled WGS sequence"/>
</dbReference>
<keyword evidence="3" id="KW-0328">Glycosyltransferase</keyword>
<comment type="subcellular location">
    <subcellularLocation>
        <location evidence="1">Cell membrane</location>
    </subcellularLocation>
</comment>
<evidence type="ECO:0000256" key="2">
    <source>
        <dbReference type="ARBA" id="ARBA00022475"/>
    </source>
</evidence>
<evidence type="ECO:0000256" key="5">
    <source>
        <dbReference type="ARBA" id="ARBA00023136"/>
    </source>
</evidence>
<organism evidence="7 8">
    <name type="scientific">Candidatus Roizmanbacteria bacterium CG2_30_33_16</name>
    <dbReference type="NCBI Taxonomy" id="1805340"/>
    <lineage>
        <taxon>Bacteria</taxon>
        <taxon>Candidatus Roizmaniibacteriota</taxon>
    </lineage>
</organism>
<dbReference type="Pfam" id="PF00535">
    <property type="entry name" value="Glycos_transf_2"/>
    <property type="match status" value="1"/>
</dbReference>
<evidence type="ECO:0000256" key="3">
    <source>
        <dbReference type="ARBA" id="ARBA00022676"/>
    </source>
</evidence>
<keyword evidence="2" id="KW-1003">Cell membrane</keyword>
<proteinExistence type="predicted"/>
<accession>A0A1J5I5G4</accession>
<evidence type="ECO:0000313" key="8">
    <source>
        <dbReference type="Proteomes" id="UP000183758"/>
    </source>
</evidence>
<evidence type="ECO:0000313" key="7">
    <source>
        <dbReference type="EMBL" id="OIP86448.1"/>
    </source>
</evidence>
<dbReference type="InterPro" id="IPR001173">
    <property type="entry name" value="Glyco_trans_2-like"/>
</dbReference>
<comment type="caution">
    <text evidence="7">The sequence shown here is derived from an EMBL/GenBank/DDBJ whole genome shotgun (WGS) entry which is preliminary data.</text>
</comment>
<dbReference type="PANTHER" id="PTHR43646">
    <property type="entry name" value="GLYCOSYLTRANSFERASE"/>
    <property type="match status" value="1"/>
</dbReference>
<dbReference type="InterPro" id="IPR029044">
    <property type="entry name" value="Nucleotide-diphossugar_trans"/>
</dbReference>
<evidence type="ECO:0000256" key="4">
    <source>
        <dbReference type="ARBA" id="ARBA00022679"/>
    </source>
</evidence>
<protein>
    <recommendedName>
        <fullName evidence="6">Glycosyltransferase 2-like domain-containing protein</fullName>
    </recommendedName>
</protein>
<dbReference type="Gene3D" id="3.90.550.10">
    <property type="entry name" value="Spore Coat Polysaccharide Biosynthesis Protein SpsA, Chain A"/>
    <property type="match status" value="1"/>
</dbReference>
<dbReference type="GO" id="GO:0016757">
    <property type="term" value="F:glycosyltransferase activity"/>
    <property type="evidence" value="ECO:0007669"/>
    <property type="project" value="UniProtKB-KW"/>
</dbReference>
<reference evidence="7 8" key="1">
    <citation type="journal article" date="2016" name="Environ. Microbiol.">
        <title>Genomic resolution of a cold subsurface aquifer community provides metabolic insights for novel microbes adapted to high CO concentrations.</title>
        <authorList>
            <person name="Probst A.J."/>
            <person name="Castelle C.J."/>
            <person name="Singh A."/>
            <person name="Brown C.T."/>
            <person name="Anantharaman K."/>
            <person name="Sharon I."/>
            <person name="Hug L.A."/>
            <person name="Burstein D."/>
            <person name="Emerson J.B."/>
            <person name="Thomas B.C."/>
            <person name="Banfield J.F."/>
        </authorList>
    </citation>
    <scope>NUCLEOTIDE SEQUENCE [LARGE SCALE GENOMIC DNA]</scope>
    <source>
        <strain evidence="7">CG2_30_33_16</strain>
    </source>
</reference>
<keyword evidence="4" id="KW-0808">Transferase</keyword>
<evidence type="ECO:0000256" key="1">
    <source>
        <dbReference type="ARBA" id="ARBA00004236"/>
    </source>
</evidence>
<gene>
    <name evidence="7" type="ORF">AUK04_00535</name>
</gene>
<feature type="domain" description="Glycosyltransferase 2-like" evidence="6">
    <location>
        <begin position="6"/>
        <end position="121"/>
    </location>
</feature>
<dbReference type="EMBL" id="MNZM01000012">
    <property type="protein sequence ID" value="OIP86448.1"/>
    <property type="molecule type" value="Genomic_DNA"/>
</dbReference>
<dbReference type="AlphaFoldDB" id="A0A1J5I5G4"/>
<dbReference type="PANTHER" id="PTHR43646:SF2">
    <property type="entry name" value="GLYCOSYLTRANSFERASE 2-LIKE DOMAIN-CONTAINING PROTEIN"/>
    <property type="match status" value="1"/>
</dbReference>
<dbReference type="SUPFAM" id="SSF53448">
    <property type="entry name" value="Nucleotide-diphospho-sugar transferases"/>
    <property type="match status" value="1"/>
</dbReference>